<dbReference type="STRING" id="32264.T1KQX7"/>
<reference evidence="14" key="1">
    <citation type="submission" date="2011-08" db="EMBL/GenBank/DDBJ databases">
        <authorList>
            <person name="Rombauts S."/>
        </authorList>
    </citation>
    <scope>NUCLEOTIDE SEQUENCE</scope>
    <source>
        <strain evidence="14">London</strain>
    </source>
</reference>
<keyword evidence="14" id="KW-1185">Reference proteome</keyword>
<evidence type="ECO:0000256" key="9">
    <source>
        <dbReference type="ARBA" id="ARBA00023136"/>
    </source>
</evidence>
<keyword evidence="2" id="KW-0808">Transferase</keyword>
<feature type="domain" description="RING-CH-type" evidence="12">
    <location>
        <begin position="64"/>
        <end position="130"/>
    </location>
</feature>
<dbReference type="PANTHER" id="PTHR46065">
    <property type="entry name" value="E3 UBIQUITIN-PROTEIN LIGASE MARCH 2/3 FAMILY MEMBER"/>
    <property type="match status" value="1"/>
</dbReference>
<dbReference type="GO" id="GO:0008270">
    <property type="term" value="F:zinc ion binding"/>
    <property type="evidence" value="ECO:0007669"/>
    <property type="project" value="UniProtKB-KW"/>
</dbReference>
<dbReference type="OMA" id="WLEMSTR"/>
<keyword evidence="9 11" id="KW-0472">Membrane</keyword>
<dbReference type="HOGENOM" id="CLU_1268169_0_0_1"/>
<gene>
    <name evidence="13" type="primary">107366555</name>
</gene>
<feature type="transmembrane region" description="Helical" evidence="11">
    <location>
        <begin position="149"/>
        <end position="172"/>
    </location>
</feature>
<feature type="region of interest" description="Disordered" evidence="10">
    <location>
        <begin position="1"/>
        <end position="37"/>
    </location>
</feature>
<dbReference type="SMART" id="SM00744">
    <property type="entry name" value="RINGv"/>
    <property type="match status" value="1"/>
</dbReference>
<protein>
    <recommendedName>
        <fullName evidence="12">RING-CH-type domain-containing protein</fullName>
    </recommendedName>
</protein>
<dbReference type="InterPro" id="IPR013083">
    <property type="entry name" value="Znf_RING/FYVE/PHD"/>
</dbReference>
<evidence type="ECO:0000256" key="11">
    <source>
        <dbReference type="SAM" id="Phobius"/>
    </source>
</evidence>
<evidence type="ECO:0000259" key="12">
    <source>
        <dbReference type="PROSITE" id="PS51292"/>
    </source>
</evidence>
<proteinExistence type="predicted"/>
<evidence type="ECO:0000256" key="1">
    <source>
        <dbReference type="ARBA" id="ARBA00004141"/>
    </source>
</evidence>
<feature type="compositionally biased region" description="Basic and acidic residues" evidence="10">
    <location>
        <begin position="1"/>
        <end position="17"/>
    </location>
</feature>
<dbReference type="AlphaFoldDB" id="T1KQX7"/>
<reference evidence="13" key="2">
    <citation type="submission" date="2015-06" db="UniProtKB">
        <authorList>
            <consortium name="EnsemblMetazoa"/>
        </authorList>
    </citation>
    <scope>IDENTIFICATION</scope>
</reference>
<evidence type="ECO:0000256" key="7">
    <source>
        <dbReference type="ARBA" id="ARBA00022833"/>
    </source>
</evidence>
<keyword evidence="5" id="KW-0863">Zinc-finger</keyword>
<dbReference type="GO" id="GO:0016740">
    <property type="term" value="F:transferase activity"/>
    <property type="evidence" value="ECO:0007669"/>
    <property type="project" value="UniProtKB-KW"/>
</dbReference>
<organism evidence="13 14">
    <name type="scientific">Tetranychus urticae</name>
    <name type="common">Two-spotted spider mite</name>
    <dbReference type="NCBI Taxonomy" id="32264"/>
    <lineage>
        <taxon>Eukaryota</taxon>
        <taxon>Metazoa</taxon>
        <taxon>Ecdysozoa</taxon>
        <taxon>Arthropoda</taxon>
        <taxon>Chelicerata</taxon>
        <taxon>Arachnida</taxon>
        <taxon>Acari</taxon>
        <taxon>Acariformes</taxon>
        <taxon>Trombidiformes</taxon>
        <taxon>Prostigmata</taxon>
        <taxon>Eleutherengona</taxon>
        <taxon>Raphignathae</taxon>
        <taxon>Tetranychoidea</taxon>
        <taxon>Tetranychidae</taxon>
        <taxon>Tetranychus</taxon>
    </lineage>
</organism>
<evidence type="ECO:0000313" key="14">
    <source>
        <dbReference type="Proteomes" id="UP000015104"/>
    </source>
</evidence>
<dbReference type="Proteomes" id="UP000015104">
    <property type="component" value="Unassembled WGS sequence"/>
</dbReference>
<dbReference type="PANTHER" id="PTHR46065:SF3">
    <property type="entry name" value="FI20425P1"/>
    <property type="match status" value="1"/>
</dbReference>
<dbReference type="KEGG" id="tut:107366555"/>
<dbReference type="CDD" id="cd16495">
    <property type="entry name" value="RING_CH-C4HC3_MARCH"/>
    <property type="match status" value="1"/>
</dbReference>
<evidence type="ECO:0000256" key="8">
    <source>
        <dbReference type="ARBA" id="ARBA00022989"/>
    </source>
</evidence>
<evidence type="ECO:0000256" key="4">
    <source>
        <dbReference type="ARBA" id="ARBA00022723"/>
    </source>
</evidence>
<name>T1KQX7_TETUR</name>
<sequence length="248" mass="28437">MEGRKLSSTEGLIKEIDSSNSSTANNNDNNNQEALSTHHPHTISCRPLSESSSIAQLSIASSLANDPNAPMCKICHLNAKDLDPLITPCRCAGTMRYIHCGCLMRWLEISSKRTRKPLSCELCQYNYQWHKKFKVRQCQFPHCSRRDKILHSLFFASVTIMIACAIITILCFKHDKGPQINPKQTELTETEITTLVCGVLFFLAFFLAMYVEVKARNTLYKLFLKFIYLNQQWYIDEYEKKDSLPVDI</sequence>
<evidence type="ECO:0000256" key="6">
    <source>
        <dbReference type="ARBA" id="ARBA00022786"/>
    </source>
</evidence>
<keyword evidence="8 11" id="KW-1133">Transmembrane helix</keyword>
<keyword evidence="4" id="KW-0479">Metal-binding</keyword>
<keyword evidence="6" id="KW-0833">Ubl conjugation pathway</keyword>
<dbReference type="EnsemblMetazoa" id="tetur18g01520.1">
    <property type="protein sequence ID" value="tetur18g01520.1"/>
    <property type="gene ID" value="tetur18g01520"/>
</dbReference>
<dbReference type="eggNOG" id="KOG1609">
    <property type="taxonomic scope" value="Eukaryota"/>
</dbReference>
<keyword evidence="3 11" id="KW-0812">Transmembrane</keyword>
<dbReference type="Pfam" id="PF12906">
    <property type="entry name" value="RINGv"/>
    <property type="match status" value="1"/>
</dbReference>
<evidence type="ECO:0000256" key="5">
    <source>
        <dbReference type="ARBA" id="ARBA00022771"/>
    </source>
</evidence>
<evidence type="ECO:0000256" key="2">
    <source>
        <dbReference type="ARBA" id="ARBA00022679"/>
    </source>
</evidence>
<dbReference type="SUPFAM" id="SSF57850">
    <property type="entry name" value="RING/U-box"/>
    <property type="match status" value="1"/>
</dbReference>
<dbReference type="GO" id="GO:0016020">
    <property type="term" value="C:membrane"/>
    <property type="evidence" value="ECO:0007669"/>
    <property type="project" value="UniProtKB-SubCell"/>
</dbReference>
<feature type="transmembrane region" description="Helical" evidence="11">
    <location>
        <begin position="192"/>
        <end position="211"/>
    </location>
</feature>
<keyword evidence="7" id="KW-0862">Zinc</keyword>
<feature type="compositionally biased region" description="Low complexity" evidence="10">
    <location>
        <begin position="18"/>
        <end position="31"/>
    </location>
</feature>
<comment type="subcellular location">
    <subcellularLocation>
        <location evidence="1">Membrane</location>
        <topology evidence="1">Multi-pass membrane protein</topology>
    </subcellularLocation>
</comment>
<accession>T1KQX7</accession>
<dbReference type="InterPro" id="IPR011016">
    <property type="entry name" value="Znf_RING-CH"/>
</dbReference>
<dbReference type="EMBL" id="CAEY01000382">
    <property type="status" value="NOT_ANNOTATED_CDS"/>
    <property type="molecule type" value="Genomic_DNA"/>
</dbReference>
<dbReference type="Gene3D" id="3.30.40.10">
    <property type="entry name" value="Zinc/RING finger domain, C3HC4 (zinc finger)"/>
    <property type="match status" value="1"/>
</dbReference>
<evidence type="ECO:0000256" key="3">
    <source>
        <dbReference type="ARBA" id="ARBA00022692"/>
    </source>
</evidence>
<evidence type="ECO:0000256" key="10">
    <source>
        <dbReference type="SAM" id="MobiDB-lite"/>
    </source>
</evidence>
<dbReference type="OrthoDB" id="264354at2759"/>
<evidence type="ECO:0000313" key="13">
    <source>
        <dbReference type="EnsemblMetazoa" id="tetur18g01520.1"/>
    </source>
</evidence>
<dbReference type="PROSITE" id="PS51292">
    <property type="entry name" value="ZF_RING_CH"/>
    <property type="match status" value="1"/>
</dbReference>